<dbReference type="Gene3D" id="1.20.1070.10">
    <property type="entry name" value="Rhodopsin 7-helix transmembrane proteins"/>
    <property type="match status" value="1"/>
</dbReference>
<keyword evidence="9" id="KW-1185">Reference proteome</keyword>
<keyword evidence="2 6" id="KW-0812">Transmembrane</keyword>
<evidence type="ECO:0000256" key="1">
    <source>
        <dbReference type="ARBA" id="ARBA00004370"/>
    </source>
</evidence>
<comment type="subcellular location">
    <subcellularLocation>
        <location evidence="1">Membrane</location>
    </subcellularLocation>
</comment>
<evidence type="ECO:0000256" key="4">
    <source>
        <dbReference type="ARBA" id="ARBA00023136"/>
    </source>
</evidence>
<name>A0AAV2H1V8_LYMST</name>
<dbReference type="Pfam" id="PF00001">
    <property type="entry name" value="7tm_1"/>
    <property type="match status" value="1"/>
</dbReference>
<protein>
    <recommendedName>
        <fullName evidence="7">G-protein coupled receptors family 1 profile domain-containing protein</fullName>
    </recommendedName>
</protein>
<feature type="transmembrane region" description="Helical" evidence="6">
    <location>
        <begin position="296"/>
        <end position="317"/>
    </location>
</feature>
<dbReference type="InterPro" id="IPR052954">
    <property type="entry name" value="GPCR-Ligand_Int"/>
</dbReference>
<dbReference type="PRINTS" id="PR00237">
    <property type="entry name" value="GPCRRHODOPSN"/>
</dbReference>
<sequence>MDINATAAGPEMMVLNTTSTPSTPDFTTANQLHYVMSAVVGPILCIIGFIGNFLSIIVWCRPGMRSSTGRYLIGQAIADIGVLLMFIMCDSLQVWAPSVTLSMTYGVFFSYIGYPMFFFTVVLSVWITVGVTVDRYIMVCWITSAKKYCNDQRANMGLALIAISSFLVNLPHFASFTHVHTENSTTFELTSFGGGSGGQFYEFWIHCIILILIPWVSVLFMNIKIISKITQSNRRMSGKKTRESMKKSKQSENQITRLLLTVTFTFLFFIGLQCIIQCFQMQQPSWANLATVSSAFAFAKTGIVFNSSLNFVFYCLSGRRFRVELLRMFGLVKRDLQTSSLVDHSTSSGGTRSTSSGGTRSASSTDI</sequence>
<evidence type="ECO:0000256" key="5">
    <source>
        <dbReference type="SAM" id="MobiDB-lite"/>
    </source>
</evidence>
<keyword evidence="4 6" id="KW-0472">Membrane</keyword>
<comment type="caution">
    <text evidence="8">The sequence shown here is derived from an EMBL/GenBank/DDBJ whole genome shotgun (WGS) entry which is preliminary data.</text>
</comment>
<dbReference type="PROSITE" id="PS50262">
    <property type="entry name" value="G_PROTEIN_RECEP_F1_2"/>
    <property type="match status" value="1"/>
</dbReference>
<feature type="transmembrane region" description="Helical" evidence="6">
    <location>
        <begin position="108"/>
        <end position="133"/>
    </location>
</feature>
<evidence type="ECO:0000256" key="6">
    <source>
        <dbReference type="SAM" id="Phobius"/>
    </source>
</evidence>
<feature type="transmembrane region" description="Helical" evidence="6">
    <location>
        <begin position="71"/>
        <end position="96"/>
    </location>
</feature>
<accession>A0AAV2H1V8</accession>
<dbReference type="InterPro" id="IPR000276">
    <property type="entry name" value="GPCR_Rhodpsn"/>
</dbReference>
<reference evidence="8 9" key="1">
    <citation type="submission" date="2024-04" db="EMBL/GenBank/DDBJ databases">
        <authorList>
            <consortium name="Genoscope - CEA"/>
            <person name="William W."/>
        </authorList>
    </citation>
    <scope>NUCLEOTIDE SEQUENCE [LARGE SCALE GENOMIC DNA]</scope>
</reference>
<evidence type="ECO:0000256" key="3">
    <source>
        <dbReference type="ARBA" id="ARBA00022989"/>
    </source>
</evidence>
<evidence type="ECO:0000313" key="8">
    <source>
        <dbReference type="EMBL" id="CAL1527659.1"/>
    </source>
</evidence>
<dbReference type="CDD" id="cd14978">
    <property type="entry name" value="7tmA_FMRFamide_R-like"/>
    <property type="match status" value="1"/>
</dbReference>
<dbReference type="PANTHER" id="PTHR46641">
    <property type="entry name" value="FMRFAMIDE RECEPTOR-RELATED"/>
    <property type="match status" value="1"/>
</dbReference>
<dbReference type="EMBL" id="CAXITT010000020">
    <property type="protein sequence ID" value="CAL1527659.1"/>
    <property type="molecule type" value="Genomic_DNA"/>
</dbReference>
<feature type="transmembrane region" description="Helical" evidence="6">
    <location>
        <begin position="255"/>
        <end position="276"/>
    </location>
</feature>
<feature type="transmembrane region" description="Helical" evidence="6">
    <location>
        <begin position="34"/>
        <end position="59"/>
    </location>
</feature>
<dbReference type="Proteomes" id="UP001497497">
    <property type="component" value="Unassembled WGS sequence"/>
</dbReference>
<dbReference type="GO" id="GO:0016020">
    <property type="term" value="C:membrane"/>
    <property type="evidence" value="ECO:0007669"/>
    <property type="project" value="UniProtKB-SubCell"/>
</dbReference>
<dbReference type="PANTHER" id="PTHR46641:SF2">
    <property type="entry name" value="FMRFAMIDE RECEPTOR"/>
    <property type="match status" value="1"/>
</dbReference>
<feature type="transmembrane region" description="Helical" evidence="6">
    <location>
        <begin position="154"/>
        <end position="174"/>
    </location>
</feature>
<dbReference type="AlphaFoldDB" id="A0AAV2H1V8"/>
<feature type="region of interest" description="Disordered" evidence="5">
    <location>
        <begin position="341"/>
        <end position="367"/>
    </location>
</feature>
<gene>
    <name evidence="8" type="ORF">GSLYS_00001829001</name>
</gene>
<dbReference type="SUPFAM" id="SSF81321">
    <property type="entry name" value="Family A G protein-coupled receptor-like"/>
    <property type="match status" value="1"/>
</dbReference>
<proteinExistence type="predicted"/>
<dbReference type="InterPro" id="IPR017452">
    <property type="entry name" value="GPCR_Rhodpsn_7TM"/>
</dbReference>
<feature type="compositionally biased region" description="Low complexity" evidence="5">
    <location>
        <begin position="345"/>
        <end position="367"/>
    </location>
</feature>
<evidence type="ECO:0000313" key="9">
    <source>
        <dbReference type="Proteomes" id="UP001497497"/>
    </source>
</evidence>
<feature type="transmembrane region" description="Helical" evidence="6">
    <location>
        <begin position="203"/>
        <end position="226"/>
    </location>
</feature>
<keyword evidence="3 6" id="KW-1133">Transmembrane helix</keyword>
<feature type="domain" description="G-protein coupled receptors family 1 profile" evidence="7">
    <location>
        <begin position="51"/>
        <end position="314"/>
    </location>
</feature>
<evidence type="ECO:0000259" key="7">
    <source>
        <dbReference type="PROSITE" id="PS50262"/>
    </source>
</evidence>
<organism evidence="8 9">
    <name type="scientific">Lymnaea stagnalis</name>
    <name type="common">Great pond snail</name>
    <name type="synonym">Helix stagnalis</name>
    <dbReference type="NCBI Taxonomy" id="6523"/>
    <lineage>
        <taxon>Eukaryota</taxon>
        <taxon>Metazoa</taxon>
        <taxon>Spiralia</taxon>
        <taxon>Lophotrochozoa</taxon>
        <taxon>Mollusca</taxon>
        <taxon>Gastropoda</taxon>
        <taxon>Heterobranchia</taxon>
        <taxon>Euthyneura</taxon>
        <taxon>Panpulmonata</taxon>
        <taxon>Hygrophila</taxon>
        <taxon>Lymnaeoidea</taxon>
        <taxon>Lymnaeidae</taxon>
        <taxon>Lymnaea</taxon>
    </lineage>
</organism>
<dbReference type="GO" id="GO:0004930">
    <property type="term" value="F:G protein-coupled receptor activity"/>
    <property type="evidence" value="ECO:0007669"/>
    <property type="project" value="InterPro"/>
</dbReference>
<evidence type="ECO:0000256" key="2">
    <source>
        <dbReference type="ARBA" id="ARBA00022692"/>
    </source>
</evidence>